<name>A0A2D4EW17_MICCO</name>
<feature type="region of interest" description="Disordered" evidence="1">
    <location>
        <begin position="110"/>
        <end position="141"/>
    </location>
</feature>
<feature type="compositionally biased region" description="Basic residues" evidence="1">
    <location>
        <begin position="127"/>
        <end position="141"/>
    </location>
</feature>
<dbReference type="EMBL" id="IACJ01023985">
    <property type="protein sequence ID" value="LAA39420.1"/>
    <property type="molecule type" value="Transcribed_RNA"/>
</dbReference>
<organism evidence="2">
    <name type="scientific">Micrurus corallinus</name>
    <name type="common">Brazilian coral snake</name>
    <dbReference type="NCBI Taxonomy" id="54390"/>
    <lineage>
        <taxon>Eukaryota</taxon>
        <taxon>Metazoa</taxon>
        <taxon>Chordata</taxon>
        <taxon>Craniata</taxon>
        <taxon>Vertebrata</taxon>
        <taxon>Euteleostomi</taxon>
        <taxon>Lepidosauria</taxon>
        <taxon>Squamata</taxon>
        <taxon>Bifurcata</taxon>
        <taxon>Unidentata</taxon>
        <taxon>Episquamata</taxon>
        <taxon>Toxicofera</taxon>
        <taxon>Serpentes</taxon>
        <taxon>Colubroidea</taxon>
        <taxon>Elapidae</taxon>
        <taxon>Elapinae</taxon>
        <taxon>Micrurus</taxon>
    </lineage>
</organism>
<dbReference type="AlphaFoldDB" id="A0A2D4EW17"/>
<protein>
    <submittedName>
        <fullName evidence="2">Uncharacterized protein</fullName>
    </submittedName>
</protein>
<feature type="compositionally biased region" description="Basic and acidic residues" evidence="1">
    <location>
        <begin position="112"/>
        <end position="126"/>
    </location>
</feature>
<evidence type="ECO:0000256" key="1">
    <source>
        <dbReference type="SAM" id="MobiDB-lite"/>
    </source>
</evidence>
<reference evidence="2" key="2">
    <citation type="submission" date="2017-11" db="EMBL/GenBank/DDBJ databases">
        <title>Coralsnake Venomics: Analyses of Venom Gland Transcriptomes and Proteomes of Six Brazilian Taxa.</title>
        <authorList>
            <person name="Aird S.D."/>
            <person name="Jorge da Silva N."/>
            <person name="Qiu L."/>
            <person name="Villar-Briones A."/>
            <person name="Aparecida-Saddi V."/>
            <person name="Campos-Telles M.P."/>
            <person name="Grau M."/>
            <person name="Mikheyev A.S."/>
        </authorList>
    </citation>
    <scope>NUCLEOTIDE SEQUENCE</scope>
    <source>
        <tissue evidence="2">Venom_gland</tissue>
    </source>
</reference>
<accession>A0A2D4EW17</accession>
<proteinExistence type="predicted"/>
<sequence length="168" mass="19572">MDLSLENLKATIEDFKAQHPDQFQGSVYEIAQKEILKREKDWLEKEENERGVLPSAIKENKEDILNLRNVIKKKRVKYARMVVKRNIRINLILKRKQNFGGKKRGELQVAGKVDKGNNRMGEERQRRQGGKKSGGRGQRKGRYKKWIQWAGLLNMDPIMVFSAHKDTG</sequence>
<reference evidence="2" key="1">
    <citation type="submission" date="2017-07" db="EMBL/GenBank/DDBJ databases">
        <authorList>
            <person name="Mikheyev A."/>
            <person name="Grau M."/>
        </authorList>
    </citation>
    <scope>NUCLEOTIDE SEQUENCE</scope>
    <source>
        <tissue evidence="2">Venom_gland</tissue>
    </source>
</reference>
<evidence type="ECO:0000313" key="2">
    <source>
        <dbReference type="EMBL" id="LAA39420.1"/>
    </source>
</evidence>